<proteinExistence type="predicted"/>
<dbReference type="Proteomes" id="UP000176087">
    <property type="component" value="Unassembled WGS sequence"/>
</dbReference>
<evidence type="ECO:0000313" key="2">
    <source>
        <dbReference type="EMBL" id="OEU85898.1"/>
    </source>
</evidence>
<evidence type="ECO:0000313" key="3">
    <source>
        <dbReference type="Proteomes" id="UP000176087"/>
    </source>
</evidence>
<keyword evidence="3" id="KW-1185">Reference proteome</keyword>
<keyword evidence="1" id="KW-0472">Membrane</keyword>
<dbReference type="EMBL" id="LJGT01000041">
    <property type="protein sequence ID" value="OEU85898.1"/>
    <property type="molecule type" value="Genomic_DNA"/>
</dbReference>
<gene>
    <name evidence="2" type="ORF">AN215_26320</name>
</gene>
<keyword evidence="1" id="KW-1133">Transmembrane helix</keyword>
<accession>A0A1E7JHE9</accession>
<dbReference type="AlphaFoldDB" id="A0A1E7JHE9"/>
<reference evidence="2 3" key="1">
    <citation type="journal article" date="2016" name="Front. Microbiol.">
        <title>Comparative Genomics Analysis of Streptomyces Species Reveals Their Adaptation to the Marine Environment and Their Diversity at the Genomic Level.</title>
        <authorList>
            <person name="Tian X."/>
            <person name="Zhang Z."/>
            <person name="Yang T."/>
            <person name="Chen M."/>
            <person name="Li J."/>
            <person name="Chen F."/>
            <person name="Yang J."/>
            <person name="Li W."/>
            <person name="Zhang B."/>
            <person name="Zhang Z."/>
            <person name="Wu J."/>
            <person name="Zhang C."/>
            <person name="Long L."/>
            <person name="Xiao J."/>
        </authorList>
    </citation>
    <scope>NUCLEOTIDE SEQUENCE [LARGE SCALE GENOMIC DNA]</scope>
    <source>
        <strain evidence="2 3">SCSIO 10390</strain>
    </source>
</reference>
<protein>
    <submittedName>
        <fullName evidence="2">Uncharacterized protein</fullName>
    </submittedName>
</protein>
<keyword evidence="1" id="KW-0812">Transmembrane</keyword>
<name>A0A1E7JHE9_9ACTN</name>
<sequence>MHDHSQRSHRQMPPWATSLAYISALLAGAILIGLRAATPMEAVGYVTPFLVIYERVFGRPS</sequence>
<organism evidence="2 3">
    <name type="scientific">Streptomyces abyssalis</name>
    <dbReference type="NCBI Taxonomy" id="933944"/>
    <lineage>
        <taxon>Bacteria</taxon>
        <taxon>Bacillati</taxon>
        <taxon>Actinomycetota</taxon>
        <taxon>Actinomycetes</taxon>
        <taxon>Kitasatosporales</taxon>
        <taxon>Streptomycetaceae</taxon>
        <taxon>Streptomyces</taxon>
    </lineage>
</organism>
<dbReference type="RefSeq" id="WP_070010701.1">
    <property type="nucleotide sequence ID" value="NZ_LJGS01000039.1"/>
</dbReference>
<feature type="transmembrane region" description="Helical" evidence="1">
    <location>
        <begin position="12"/>
        <end position="34"/>
    </location>
</feature>
<evidence type="ECO:0000256" key="1">
    <source>
        <dbReference type="SAM" id="Phobius"/>
    </source>
</evidence>
<comment type="caution">
    <text evidence="2">The sequence shown here is derived from an EMBL/GenBank/DDBJ whole genome shotgun (WGS) entry which is preliminary data.</text>
</comment>